<dbReference type="GO" id="GO:0008442">
    <property type="term" value="F:3-hydroxyisobutyrate dehydrogenase activity"/>
    <property type="evidence" value="ECO:0007669"/>
    <property type="project" value="UniProtKB-EC"/>
</dbReference>
<evidence type="ECO:0000256" key="3">
    <source>
        <dbReference type="ARBA" id="ARBA00012991"/>
    </source>
</evidence>
<comment type="similarity">
    <text evidence="2">Belongs to the HIBADH-related family. 3-hydroxyisobutyrate dehydrogenase subfamily.</text>
</comment>
<dbReference type="EC" id="1.1.1.31" evidence="3"/>
<dbReference type="GO" id="GO:0005739">
    <property type="term" value="C:mitochondrion"/>
    <property type="evidence" value="ECO:0007669"/>
    <property type="project" value="TreeGrafter"/>
</dbReference>
<dbReference type="PROSITE" id="PS00895">
    <property type="entry name" value="3_HYDROXYISOBUT_DH"/>
    <property type="match status" value="1"/>
</dbReference>
<dbReference type="FunFam" id="1.10.1040.10:FF:000006">
    <property type="entry name" value="3-hydroxyisobutyrate dehydrogenase"/>
    <property type="match status" value="1"/>
</dbReference>
<evidence type="ECO:0000259" key="9">
    <source>
        <dbReference type="Pfam" id="PF14833"/>
    </source>
</evidence>
<dbReference type="Pfam" id="PF14833">
    <property type="entry name" value="NAD_binding_11"/>
    <property type="match status" value="1"/>
</dbReference>
<dbReference type="InterPro" id="IPR013328">
    <property type="entry name" value="6PGD_dom2"/>
</dbReference>
<dbReference type="GO" id="GO:0051287">
    <property type="term" value="F:NAD binding"/>
    <property type="evidence" value="ECO:0007669"/>
    <property type="project" value="InterPro"/>
</dbReference>
<dbReference type="InterPro" id="IPR029154">
    <property type="entry name" value="HIBADH-like_NADP-bd"/>
</dbReference>
<gene>
    <name evidence="10" type="ORF">CVT26_014144</name>
</gene>
<organism evidence="10 11">
    <name type="scientific">Gymnopilus dilepis</name>
    <dbReference type="NCBI Taxonomy" id="231916"/>
    <lineage>
        <taxon>Eukaryota</taxon>
        <taxon>Fungi</taxon>
        <taxon>Dikarya</taxon>
        <taxon>Basidiomycota</taxon>
        <taxon>Agaricomycotina</taxon>
        <taxon>Agaricomycetes</taxon>
        <taxon>Agaricomycetidae</taxon>
        <taxon>Agaricales</taxon>
        <taxon>Agaricineae</taxon>
        <taxon>Hymenogastraceae</taxon>
        <taxon>Gymnopilus</taxon>
    </lineage>
</organism>
<dbReference type="GO" id="GO:0050661">
    <property type="term" value="F:NADP binding"/>
    <property type="evidence" value="ECO:0007669"/>
    <property type="project" value="InterPro"/>
</dbReference>
<dbReference type="PANTHER" id="PTHR22981:SF7">
    <property type="entry name" value="3-HYDROXYISOBUTYRATE DEHYDROGENASE, MITOCHONDRIAL"/>
    <property type="match status" value="1"/>
</dbReference>
<comment type="catalytic activity">
    <reaction evidence="7">
        <text>3-hydroxy-2-methylpropanoate + NAD(+) = 2-methyl-3-oxopropanoate + NADH + H(+)</text>
        <dbReference type="Rhea" id="RHEA:17681"/>
        <dbReference type="ChEBI" id="CHEBI:11805"/>
        <dbReference type="ChEBI" id="CHEBI:15378"/>
        <dbReference type="ChEBI" id="CHEBI:57540"/>
        <dbReference type="ChEBI" id="CHEBI:57700"/>
        <dbReference type="ChEBI" id="CHEBI:57945"/>
        <dbReference type="EC" id="1.1.1.31"/>
    </reaction>
</comment>
<feature type="domain" description="6-phosphogluconate dehydrogenase NADP-binding" evidence="8">
    <location>
        <begin position="22"/>
        <end position="198"/>
    </location>
</feature>
<keyword evidence="4" id="KW-0101">Branched-chain amino acid catabolism</keyword>
<evidence type="ECO:0000256" key="5">
    <source>
        <dbReference type="ARBA" id="ARBA00023002"/>
    </source>
</evidence>
<dbReference type="Gene3D" id="1.10.1040.10">
    <property type="entry name" value="N-(1-d-carboxylethyl)-l-norvaline Dehydrogenase, domain 2"/>
    <property type="match status" value="1"/>
</dbReference>
<name>A0A409VUD9_9AGAR</name>
<accession>A0A409VUD9</accession>
<evidence type="ECO:0000256" key="1">
    <source>
        <dbReference type="ARBA" id="ARBA00005109"/>
    </source>
</evidence>
<evidence type="ECO:0000256" key="7">
    <source>
        <dbReference type="ARBA" id="ARBA00049197"/>
    </source>
</evidence>
<keyword evidence="5" id="KW-0560">Oxidoreductase</keyword>
<evidence type="ECO:0000259" key="8">
    <source>
        <dbReference type="Pfam" id="PF03446"/>
    </source>
</evidence>
<dbReference type="InterPro" id="IPR002204">
    <property type="entry name" value="3-OH-isobutyrate_DH-rel_CS"/>
</dbReference>
<dbReference type="InterPro" id="IPR036291">
    <property type="entry name" value="NAD(P)-bd_dom_sf"/>
</dbReference>
<evidence type="ECO:0000313" key="10">
    <source>
        <dbReference type="EMBL" id="PPQ69867.1"/>
    </source>
</evidence>
<evidence type="ECO:0000313" key="11">
    <source>
        <dbReference type="Proteomes" id="UP000284706"/>
    </source>
</evidence>
<dbReference type="Gene3D" id="3.40.50.720">
    <property type="entry name" value="NAD(P)-binding Rossmann-like Domain"/>
    <property type="match status" value="2"/>
</dbReference>
<dbReference type="EMBL" id="NHYE01005560">
    <property type="protein sequence ID" value="PPQ69867.1"/>
    <property type="molecule type" value="Genomic_DNA"/>
</dbReference>
<feature type="domain" description="3-hydroxyisobutyrate dehydrogenase-like NAD-binding" evidence="9">
    <location>
        <begin position="201"/>
        <end position="316"/>
    </location>
</feature>
<dbReference type="STRING" id="231916.A0A409VUD9"/>
<dbReference type="SUPFAM" id="SSF48179">
    <property type="entry name" value="6-phosphogluconate dehydrogenase C-terminal domain-like"/>
    <property type="match status" value="1"/>
</dbReference>
<dbReference type="AlphaFoldDB" id="A0A409VUD9"/>
<dbReference type="PANTHER" id="PTHR22981">
    <property type="entry name" value="3-HYDROXYISOBUTYRATE DEHYDROGENASE-RELATED"/>
    <property type="match status" value="1"/>
</dbReference>
<sequence>MRPSLRLLQSSLNAASRSKTTAFIGLGRMGYQMAYNLFSKLHRQTDGSKFVVCDANADTAKLFSTNFTNNHSDAVITLAESPEHAVLMSNRIVTMLPSSPEVKHVYTDFVIPALQRLSGADSKETFCIDSTTLDVDVAREVATDVSKTGAQMIDAPVSGGVAGATAGTLSFLVGGTEDSFRLALPTLSLMGQRIIHCGPSGAGLAAKICNNLVLGVQQIAVAEAMLLGQGLGLDPAVLASVINSSTGACWASSVNNPVPSSLPGKAPPCERDYEGGFATSLMLKDMSLASNIARQRHSPLPLGEAAKDLYSKVVQERPEFWLGSRPIMAAESTKPSVLIFGGLNTCSRALAAFLVPLNGDAKVSHLRIVDKYSVHPPTTYIGPEFTKILEKPEVEYRQANLTVASAIQSAFDPPQGKSEFEYVFDFTGEVRNDRSELIQINTTFAPARLLGLEAAKRGVKAYVRIQHPFYETSGKTPATETEDVKPADTLGIWWHESLRMLASIEGLNLVILRIGFVYGPYTNFGNIASAMTVASVYGYMQKPMKSMWSPGKNPTNSIHVVDVAGGAWACANWMANQGRKAADKIAGVKIPFHNDKSKVKEVEGMIPHDQNPVAPLFNLVPYFRLILHTLFTNFYKVDDSNSTLVSTGKTIASFFGTTFEFFNLVESAVFKFMDDLEDINEQHVEGWTEMLQNSNPPITSTPLTAYMDKYTLDKHVVGFDNSKIKEIVGYKLSRPEFNHENIKEIIDKWKGEGVWPNASNSAAKDD</sequence>
<reference evidence="10 11" key="1">
    <citation type="journal article" date="2018" name="Evol. Lett.">
        <title>Horizontal gene cluster transfer increased hallucinogenic mushroom diversity.</title>
        <authorList>
            <person name="Reynolds H.T."/>
            <person name="Vijayakumar V."/>
            <person name="Gluck-Thaler E."/>
            <person name="Korotkin H.B."/>
            <person name="Matheny P.B."/>
            <person name="Slot J.C."/>
        </authorList>
    </citation>
    <scope>NUCLEOTIDE SEQUENCE [LARGE SCALE GENOMIC DNA]</scope>
    <source>
        <strain evidence="10 11">SRW20</strain>
    </source>
</reference>
<dbReference type="InParanoid" id="A0A409VUD9"/>
<dbReference type="OrthoDB" id="16464at2759"/>
<evidence type="ECO:0000256" key="2">
    <source>
        <dbReference type="ARBA" id="ARBA00006013"/>
    </source>
</evidence>
<evidence type="ECO:0000256" key="4">
    <source>
        <dbReference type="ARBA" id="ARBA00022456"/>
    </source>
</evidence>
<dbReference type="GO" id="GO:0006574">
    <property type="term" value="P:L-valine catabolic process"/>
    <property type="evidence" value="ECO:0007669"/>
    <property type="project" value="TreeGrafter"/>
</dbReference>
<dbReference type="Pfam" id="PF03446">
    <property type="entry name" value="NAD_binding_2"/>
    <property type="match status" value="1"/>
</dbReference>
<protein>
    <recommendedName>
        <fullName evidence="3">3-hydroxyisobutyrate dehydrogenase</fullName>
        <ecNumber evidence="3">1.1.1.31</ecNumber>
    </recommendedName>
</protein>
<dbReference type="SUPFAM" id="SSF51735">
    <property type="entry name" value="NAD(P)-binding Rossmann-fold domains"/>
    <property type="match status" value="2"/>
</dbReference>
<comment type="pathway">
    <text evidence="1">Amino-acid degradation; L-valine degradation.</text>
</comment>
<keyword evidence="11" id="KW-1185">Reference proteome</keyword>
<proteinExistence type="inferred from homology"/>
<dbReference type="InterPro" id="IPR008927">
    <property type="entry name" value="6-PGluconate_DH-like_C_sf"/>
</dbReference>
<dbReference type="Proteomes" id="UP000284706">
    <property type="component" value="Unassembled WGS sequence"/>
</dbReference>
<dbReference type="InterPro" id="IPR006115">
    <property type="entry name" value="6PGDH_NADP-bd"/>
</dbReference>
<comment type="caution">
    <text evidence="10">The sequence shown here is derived from an EMBL/GenBank/DDBJ whole genome shotgun (WGS) entry which is preliminary data.</text>
</comment>
<keyword evidence="6" id="KW-0520">NAD</keyword>
<evidence type="ECO:0000256" key="6">
    <source>
        <dbReference type="ARBA" id="ARBA00023027"/>
    </source>
</evidence>